<feature type="domain" description="C2H2-type" evidence="11">
    <location>
        <begin position="896"/>
        <end position="923"/>
    </location>
</feature>
<dbReference type="InterPro" id="IPR036236">
    <property type="entry name" value="Znf_C2H2_sf"/>
</dbReference>
<evidence type="ECO:0000259" key="11">
    <source>
        <dbReference type="PROSITE" id="PS50157"/>
    </source>
</evidence>
<feature type="domain" description="C2H2-type" evidence="11">
    <location>
        <begin position="840"/>
        <end position="867"/>
    </location>
</feature>
<name>A0A3B1K879_ASTMX</name>
<keyword evidence="7" id="KW-0804">Transcription</keyword>
<dbReference type="Bgee" id="ENSAMXG00000037849">
    <property type="expression patterns" value="Expressed in muscle tissue and 13 other cell types or tissues"/>
</dbReference>
<keyword evidence="8" id="KW-0539">Nucleus</keyword>
<keyword evidence="2" id="KW-0479">Metal-binding</keyword>
<evidence type="ECO:0000256" key="1">
    <source>
        <dbReference type="ARBA" id="ARBA00004123"/>
    </source>
</evidence>
<evidence type="ECO:0000313" key="13">
    <source>
        <dbReference type="Proteomes" id="UP000018467"/>
    </source>
</evidence>
<evidence type="ECO:0000313" key="12">
    <source>
        <dbReference type="Ensembl" id="ENSAMXP00000050181.1"/>
    </source>
</evidence>
<keyword evidence="10" id="KW-0472">Membrane</keyword>
<evidence type="ECO:0000256" key="7">
    <source>
        <dbReference type="ARBA" id="ARBA00023163"/>
    </source>
</evidence>
<dbReference type="SUPFAM" id="SSF57667">
    <property type="entry name" value="beta-beta-alpha zinc fingers"/>
    <property type="match status" value="3"/>
</dbReference>
<dbReference type="GeneTree" id="ENSGT00940000154308"/>
<evidence type="ECO:0000256" key="9">
    <source>
        <dbReference type="PROSITE-ProRule" id="PRU00042"/>
    </source>
</evidence>
<feature type="domain" description="C2H2-type" evidence="11">
    <location>
        <begin position="784"/>
        <end position="811"/>
    </location>
</feature>
<dbReference type="InParanoid" id="A0A3B1K879"/>
<evidence type="ECO:0000256" key="5">
    <source>
        <dbReference type="ARBA" id="ARBA00022833"/>
    </source>
</evidence>
<dbReference type="InterPro" id="IPR013087">
    <property type="entry name" value="Znf_C2H2_type"/>
</dbReference>
<keyword evidence="10" id="KW-0812">Transmembrane</keyword>
<reference evidence="13" key="1">
    <citation type="submission" date="2013-03" db="EMBL/GenBank/DDBJ databases">
        <authorList>
            <person name="Jeffery W."/>
            <person name="Warren W."/>
            <person name="Wilson R.K."/>
        </authorList>
    </citation>
    <scope>NUCLEOTIDE SEQUENCE</scope>
    <source>
        <strain evidence="13">female</strain>
    </source>
</reference>
<dbReference type="PROSITE" id="PS00028">
    <property type="entry name" value="ZINC_FINGER_C2H2_1"/>
    <property type="match status" value="4"/>
</dbReference>
<dbReference type="PROSITE" id="PS50157">
    <property type="entry name" value="ZINC_FINGER_C2H2_2"/>
    <property type="match status" value="5"/>
</dbReference>
<dbReference type="FunFam" id="3.30.160.60:FF:000352">
    <property type="entry name" value="zinc finger protein 3 homolog"/>
    <property type="match status" value="1"/>
</dbReference>
<dbReference type="FunFam" id="3.30.160.60:FF:000624">
    <property type="entry name" value="zinc finger protein 697"/>
    <property type="match status" value="1"/>
</dbReference>
<protein>
    <recommendedName>
        <fullName evidence="11">C2H2-type domain-containing protein</fullName>
    </recommendedName>
</protein>
<evidence type="ECO:0000256" key="8">
    <source>
        <dbReference type="ARBA" id="ARBA00023242"/>
    </source>
</evidence>
<feature type="domain" description="C2H2-type" evidence="11">
    <location>
        <begin position="868"/>
        <end position="895"/>
    </location>
</feature>
<keyword evidence="4 9" id="KW-0863">Zinc-finger</keyword>
<feature type="domain" description="C2H2-type" evidence="11">
    <location>
        <begin position="812"/>
        <end position="839"/>
    </location>
</feature>
<reference evidence="13" key="2">
    <citation type="journal article" date="2014" name="Nat. Commun.">
        <title>The cavefish genome reveals candidate genes for eye loss.</title>
        <authorList>
            <person name="McGaugh S.E."/>
            <person name="Gross J.B."/>
            <person name="Aken B."/>
            <person name="Blin M."/>
            <person name="Borowsky R."/>
            <person name="Chalopin D."/>
            <person name="Hinaux H."/>
            <person name="Jeffery W.R."/>
            <person name="Keene A."/>
            <person name="Ma L."/>
            <person name="Minx P."/>
            <person name="Murphy D."/>
            <person name="O'Quin K.E."/>
            <person name="Retaux S."/>
            <person name="Rohner N."/>
            <person name="Searle S.M."/>
            <person name="Stahl B.A."/>
            <person name="Tabin C."/>
            <person name="Volff J.N."/>
            <person name="Yoshizawa M."/>
            <person name="Warren W.C."/>
        </authorList>
    </citation>
    <scope>NUCLEOTIDE SEQUENCE [LARGE SCALE GENOMIC DNA]</scope>
    <source>
        <strain evidence="13">female</strain>
    </source>
</reference>
<dbReference type="SMART" id="SM00355">
    <property type="entry name" value="ZnF_C2H2"/>
    <property type="match status" value="6"/>
</dbReference>
<dbReference type="GO" id="GO:0003677">
    <property type="term" value="F:DNA binding"/>
    <property type="evidence" value="ECO:0007669"/>
    <property type="project" value="UniProtKB-KW"/>
</dbReference>
<dbReference type="PANTHER" id="PTHR24394:SF48">
    <property type="entry name" value="ZINC FINGER PROTEIN 771"/>
    <property type="match status" value="1"/>
</dbReference>
<dbReference type="Gene3D" id="3.30.160.60">
    <property type="entry name" value="Classic Zinc Finger"/>
    <property type="match status" value="4"/>
</dbReference>
<dbReference type="Proteomes" id="UP000018467">
    <property type="component" value="Unassembled WGS sequence"/>
</dbReference>
<proteinExistence type="predicted"/>
<keyword evidence="6" id="KW-0805">Transcription regulation</keyword>
<keyword evidence="5" id="KW-0862">Zinc</keyword>
<evidence type="ECO:0000256" key="10">
    <source>
        <dbReference type="SAM" id="Phobius"/>
    </source>
</evidence>
<dbReference type="GO" id="GO:0008270">
    <property type="term" value="F:zinc ion binding"/>
    <property type="evidence" value="ECO:0007669"/>
    <property type="project" value="UniProtKB-KW"/>
</dbReference>
<evidence type="ECO:0000256" key="6">
    <source>
        <dbReference type="ARBA" id="ARBA00023015"/>
    </source>
</evidence>
<keyword evidence="10" id="KW-1133">Transmembrane helix</keyword>
<dbReference type="PANTHER" id="PTHR24394">
    <property type="entry name" value="ZINC FINGER PROTEIN"/>
    <property type="match status" value="1"/>
</dbReference>
<sequence length="937" mass="107780">MIFLKPIQNCVYNVEQSGKVHINRVHSYVSTLTLTSLICINVCFYLFVFVENVSQEDSEVEPIPEKNPLKEEYIADKYHQGINPYERFDHSDASQQTVKDHLKIHTGESPVSCFKAKPEEDLVQEECHVTNSQHISQHGKKCSYPFQQTPKDHVEIHTGDNSPLQFGLNHIQEQCGAEKSNLSVHHKRFCRDASQQIMNDHLKIHTGENPFTSFEPTLEDNHYQEQHNAENIFQSIQHGKDCSDAFQETATDHLKIHTGESPVSYFQPKLEDHHFQEEHNGDEFYQSIQPEPHSTQQTVGNHLIHSPIHTGDSSVSCLDPKTEVNLFQEACSVDKSQQNIQHERMCSDATKQTVEDHLSIHTGYNPISCLELTMEENHLQEKCSADKFCKSIQHEEIHSDAPQQTMEDHLKIHAGENSVFGLEPKNEENLFQEKCSVGRSQHNILYERMCSDATKETVEDHLKIHTGDNPMACLELKMEENHIQEKCSAEKFRQSIEHDEINSDAPQQTMEDDLKIHAGDNLVFCLEPKKEENLFQENCGVDKSQQNIQHERMCSETIQQTVEDHLKIHTGDNHLTCKEPKKEENLFQEKCSAEKFRQSIEHDEINSDAPQQTMEDHLKIHTGDNPMACLELTMEENHLQEKCSAEKFRQSIEHDEINSDAPQQTMEDHLKIHTGDNPMACLELTMEENHLQEKCSAEKFRQSIEHDEINSDATQQTVKDHLKIHTRDNPVACLEPKVEETLCQEECSVENCQQNIQRESLCSSNTQQTVEDHLKIHTGDNDPFTCSTCGKNFSSARSLQWHMDVHSGKRPHQCSQCGKSFKRLSNLREHGKIHTGERPFPCSQCGKTFLKLSNLKDHVLIHTRERPFGCTYCGNSFSTASVFGKHRCKYMEKRRHQCSQCEKSYVRRSQLKMHQGIHHRTPTDTEKEVWAEAMSGV</sequence>
<comment type="subcellular location">
    <subcellularLocation>
        <location evidence="1">Nucleus</location>
    </subcellularLocation>
</comment>
<reference evidence="12" key="3">
    <citation type="submission" date="2025-08" db="UniProtKB">
        <authorList>
            <consortium name="Ensembl"/>
        </authorList>
    </citation>
    <scope>IDENTIFICATION</scope>
</reference>
<keyword evidence="3" id="KW-0677">Repeat</keyword>
<dbReference type="GO" id="GO:0005634">
    <property type="term" value="C:nucleus"/>
    <property type="evidence" value="ECO:0007669"/>
    <property type="project" value="UniProtKB-SubCell"/>
</dbReference>
<evidence type="ECO:0000256" key="2">
    <source>
        <dbReference type="ARBA" id="ARBA00022723"/>
    </source>
</evidence>
<feature type="transmembrane region" description="Helical" evidence="10">
    <location>
        <begin position="28"/>
        <end position="50"/>
    </location>
</feature>
<keyword evidence="13" id="KW-1185">Reference proteome</keyword>
<dbReference type="FunFam" id="3.30.160.60:FF:000100">
    <property type="entry name" value="Zinc finger 45-like"/>
    <property type="match status" value="1"/>
</dbReference>
<dbReference type="Pfam" id="PF00096">
    <property type="entry name" value="zf-C2H2"/>
    <property type="match status" value="4"/>
</dbReference>
<dbReference type="GO" id="GO:0000981">
    <property type="term" value="F:DNA-binding transcription factor activity, RNA polymerase II-specific"/>
    <property type="evidence" value="ECO:0007669"/>
    <property type="project" value="TreeGrafter"/>
</dbReference>
<evidence type="ECO:0000256" key="4">
    <source>
        <dbReference type="ARBA" id="ARBA00022771"/>
    </source>
</evidence>
<accession>A0A3B1K879</accession>
<dbReference type="AlphaFoldDB" id="A0A3B1K879"/>
<dbReference type="Ensembl" id="ENSAMXT00000052320.1">
    <property type="protein sequence ID" value="ENSAMXP00000050181.1"/>
    <property type="gene ID" value="ENSAMXG00000037849.1"/>
</dbReference>
<reference evidence="12" key="4">
    <citation type="submission" date="2025-09" db="UniProtKB">
        <authorList>
            <consortium name="Ensembl"/>
        </authorList>
    </citation>
    <scope>IDENTIFICATION</scope>
</reference>
<organism evidence="12 13">
    <name type="scientific">Astyanax mexicanus</name>
    <name type="common">Blind cave fish</name>
    <name type="synonym">Astyanax fasciatus mexicanus</name>
    <dbReference type="NCBI Taxonomy" id="7994"/>
    <lineage>
        <taxon>Eukaryota</taxon>
        <taxon>Metazoa</taxon>
        <taxon>Chordata</taxon>
        <taxon>Craniata</taxon>
        <taxon>Vertebrata</taxon>
        <taxon>Euteleostomi</taxon>
        <taxon>Actinopterygii</taxon>
        <taxon>Neopterygii</taxon>
        <taxon>Teleostei</taxon>
        <taxon>Ostariophysi</taxon>
        <taxon>Characiformes</taxon>
        <taxon>Characoidei</taxon>
        <taxon>Acestrorhamphidae</taxon>
        <taxon>Acestrorhamphinae</taxon>
        <taxon>Astyanax</taxon>
    </lineage>
</organism>
<evidence type="ECO:0000256" key="3">
    <source>
        <dbReference type="ARBA" id="ARBA00022737"/>
    </source>
</evidence>